<evidence type="ECO:0000256" key="1">
    <source>
        <dbReference type="SAM" id="Phobius"/>
    </source>
</evidence>
<dbReference type="OrthoDB" id="9788724at2"/>
<dbReference type="EMBL" id="SRSF01000011">
    <property type="protein sequence ID" value="THH35594.1"/>
    <property type="molecule type" value="Genomic_DNA"/>
</dbReference>
<sequence length="368" mass="41087">MHDTPPPLPPRVLSIDVLRGFDMLMIIFADRFFWSLYEGVNTPLTGAVARQFDHPEWFGSTFYDIIMPLFLFVVGAVIPFSLSARTQERLRRGEIYAKLLRRFVILFVLGWIVQGNLLAWDLERFHVFSNTLQAIAVGYLVSCIAWLHLSRRGRYALFAGLLVGYALLLTLPHVPGVGQSELLLDRNFALYVDRLVLGRFDDGLQYTWLLSGLGFAATTLSGLFAGELIKSDLPRNKVALYLAAGGAAALAVGLIWGIWHPIVKKIWTSTFVLASSGVCALLLALFYYVIDVKGRTGWTFPLKVIGMNAIVAYVISHVISFPGIADELLYGLEPYLGGYYPALTVLGGFGLLYLILWYMYRNGTFVKV</sequence>
<evidence type="ECO:0000313" key="4">
    <source>
        <dbReference type="Proteomes" id="UP000308528"/>
    </source>
</evidence>
<keyword evidence="1" id="KW-0812">Transmembrane</keyword>
<keyword evidence="4" id="KW-1185">Reference proteome</keyword>
<feature type="transmembrane region" description="Helical" evidence="1">
    <location>
        <begin position="302"/>
        <end position="319"/>
    </location>
</feature>
<proteinExistence type="predicted"/>
<dbReference type="PANTHER" id="PTHR31061">
    <property type="entry name" value="LD22376P"/>
    <property type="match status" value="1"/>
</dbReference>
<feature type="transmembrane region" description="Helical" evidence="1">
    <location>
        <begin position="156"/>
        <end position="174"/>
    </location>
</feature>
<evidence type="ECO:0000313" key="3">
    <source>
        <dbReference type="EMBL" id="THH35594.1"/>
    </source>
</evidence>
<dbReference type="InterPro" id="IPR032176">
    <property type="entry name" value="DUF5009"/>
</dbReference>
<feature type="transmembrane region" description="Helical" evidence="1">
    <location>
        <begin position="271"/>
        <end position="290"/>
    </location>
</feature>
<feature type="transmembrane region" description="Helical" evidence="1">
    <location>
        <begin position="339"/>
        <end position="360"/>
    </location>
</feature>
<name>A0A4S4N8P5_9BACT</name>
<feature type="transmembrane region" description="Helical" evidence="1">
    <location>
        <begin position="103"/>
        <end position="120"/>
    </location>
</feature>
<dbReference type="AlphaFoldDB" id="A0A4S4N8P5"/>
<accession>A0A4S4N8P5</accession>
<reference evidence="3 4" key="1">
    <citation type="submission" date="2019-04" db="EMBL/GenBank/DDBJ databases">
        <title>Lewinella litorea sp. nov., isolated from a marine sand.</title>
        <authorList>
            <person name="Yoon J.-H."/>
        </authorList>
    </citation>
    <scope>NUCLEOTIDE SEQUENCE [LARGE SCALE GENOMIC DNA]</scope>
    <source>
        <strain evidence="3 4">HSMS-39</strain>
    </source>
</reference>
<comment type="caution">
    <text evidence="3">The sequence shown here is derived from an EMBL/GenBank/DDBJ whole genome shotgun (WGS) entry which is preliminary data.</text>
</comment>
<feature type="transmembrane region" description="Helical" evidence="1">
    <location>
        <begin position="206"/>
        <end position="226"/>
    </location>
</feature>
<feature type="transmembrane region" description="Helical" evidence="1">
    <location>
        <begin position="57"/>
        <end position="82"/>
    </location>
</feature>
<evidence type="ECO:0000259" key="2">
    <source>
        <dbReference type="Pfam" id="PF16401"/>
    </source>
</evidence>
<gene>
    <name evidence="3" type="ORF">E4021_16020</name>
</gene>
<keyword evidence="1" id="KW-1133">Transmembrane helix</keyword>
<dbReference type="Proteomes" id="UP000308528">
    <property type="component" value="Unassembled WGS sequence"/>
</dbReference>
<organism evidence="3 4">
    <name type="scientific">Neolewinella litorea</name>
    <dbReference type="NCBI Taxonomy" id="2562452"/>
    <lineage>
        <taxon>Bacteria</taxon>
        <taxon>Pseudomonadati</taxon>
        <taxon>Bacteroidota</taxon>
        <taxon>Saprospiria</taxon>
        <taxon>Saprospirales</taxon>
        <taxon>Lewinellaceae</taxon>
        <taxon>Neolewinella</taxon>
    </lineage>
</organism>
<feature type="transmembrane region" description="Helical" evidence="1">
    <location>
        <begin position="132"/>
        <end position="149"/>
    </location>
</feature>
<protein>
    <submittedName>
        <fullName evidence="3">DUF5009 domain-containing protein</fullName>
    </submittedName>
</protein>
<feature type="domain" description="DUF5009" evidence="2">
    <location>
        <begin position="13"/>
        <end position="110"/>
    </location>
</feature>
<dbReference type="Pfam" id="PF16401">
    <property type="entry name" value="DUF5009"/>
    <property type="match status" value="1"/>
</dbReference>
<dbReference type="RefSeq" id="WP_136460392.1">
    <property type="nucleotide sequence ID" value="NZ_SRSF01000011.1"/>
</dbReference>
<dbReference type="PANTHER" id="PTHR31061:SF24">
    <property type="entry name" value="LD22376P"/>
    <property type="match status" value="1"/>
</dbReference>
<feature type="transmembrane region" description="Helical" evidence="1">
    <location>
        <begin position="238"/>
        <end position="259"/>
    </location>
</feature>
<keyword evidence="1" id="KW-0472">Membrane</keyword>